<dbReference type="Gramene" id="TraesCAD_scaffold_093864_01G000100.1">
    <property type="protein sequence ID" value="TraesCAD_scaffold_093864_01G000100.1"/>
    <property type="gene ID" value="TraesCAD_scaffold_093864_01G000100"/>
</dbReference>
<name>A0A3B6MIW1_WHEAT</name>
<keyword evidence="1" id="KW-1133">Transmembrane helix</keyword>
<dbReference type="GeneID" id="123124183"/>
<dbReference type="SMR" id="A0A3B6MIW1"/>
<dbReference type="Gramene" id="TraesWEE_scaffold_061736_01G000100.1">
    <property type="protein sequence ID" value="TraesWEE_scaffold_061736_01G000100.1"/>
    <property type="gene ID" value="TraesWEE_scaffold_061736_01G000100"/>
</dbReference>
<dbReference type="Gramene" id="TraesCS5D02G033100.1">
    <property type="protein sequence ID" value="TraesCS5D02G033100.1"/>
    <property type="gene ID" value="TraesCS5D02G033100"/>
</dbReference>
<keyword evidence="3" id="KW-1185">Reference proteome</keyword>
<evidence type="ECO:0000313" key="2">
    <source>
        <dbReference type="EnsemblPlants" id="TraesCS5D02G033100.1"/>
    </source>
</evidence>
<gene>
    <name evidence="2" type="primary">LOC123124183</name>
</gene>
<sequence length="106" mass="11699">MADRSNIGNLGLAATVAVVSTGIILISFHLIRRLKDDTKLDNIAAQEQQSKTIKKEMQLTDDVLADLFPDDEEFSSWLEGMTVTGGLIQSPLRRVPRFDNLADALN</sequence>
<dbReference type="Gramene" id="TraesJUL5D03G03062670.1">
    <property type="protein sequence ID" value="TraesJUL5D03G03062670.1"/>
    <property type="gene ID" value="TraesJUL5D03G03062670"/>
</dbReference>
<dbReference type="Gramene" id="TraesLDM5D03G03043050.1">
    <property type="protein sequence ID" value="TraesLDM5D03G03043050.1"/>
    <property type="gene ID" value="TraesLDM5D03G03043050"/>
</dbReference>
<dbReference type="Gramene" id="TraesROB_scaffold_060113_01G000100.1">
    <property type="protein sequence ID" value="TraesROB_scaffold_060113_01G000100.1"/>
    <property type="gene ID" value="TraesROB_scaffold_060113_01G000100"/>
</dbReference>
<proteinExistence type="predicted"/>
<keyword evidence="1" id="KW-0472">Membrane</keyword>
<dbReference type="EnsemblPlants" id="TraesCS5D02G033100.1">
    <property type="protein sequence ID" value="TraesCS5D02G033100.1"/>
    <property type="gene ID" value="TraesCS5D02G033100"/>
</dbReference>
<feature type="transmembrane region" description="Helical" evidence="1">
    <location>
        <begin position="12"/>
        <end position="31"/>
    </location>
</feature>
<reference evidence="2" key="1">
    <citation type="submission" date="2018-08" db="EMBL/GenBank/DDBJ databases">
        <authorList>
            <person name="Rossello M."/>
        </authorList>
    </citation>
    <scope>NUCLEOTIDE SEQUENCE [LARGE SCALE GENOMIC DNA]</scope>
    <source>
        <strain evidence="2">cv. Chinese Spring</strain>
    </source>
</reference>
<reference evidence="2" key="2">
    <citation type="submission" date="2018-10" db="UniProtKB">
        <authorList>
            <consortium name="EnsemblPlants"/>
        </authorList>
    </citation>
    <scope>IDENTIFICATION</scope>
</reference>
<evidence type="ECO:0000256" key="1">
    <source>
        <dbReference type="SAM" id="Phobius"/>
    </source>
</evidence>
<keyword evidence="1" id="KW-0812">Transmembrane</keyword>
<dbReference type="Gramene" id="TraesSYM5D03G02977510.1">
    <property type="protein sequence ID" value="TraesSYM5D03G02977510.1"/>
    <property type="gene ID" value="TraesSYM5D03G02977510"/>
</dbReference>
<dbReference type="OrthoDB" id="600948at2759"/>
<accession>A0A3B6MIW1</accession>
<dbReference type="Proteomes" id="UP000019116">
    <property type="component" value="Chromosome 5D"/>
</dbReference>
<dbReference type="Gramene" id="TraesCS5D03G0083500.1">
    <property type="protein sequence ID" value="TraesCS5D03G0083500.1.CDS"/>
    <property type="gene ID" value="TraesCS5D03G0083500"/>
</dbReference>
<evidence type="ECO:0000313" key="3">
    <source>
        <dbReference type="Proteomes" id="UP000019116"/>
    </source>
</evidence>
<dbReference type="Gramene" id="TraesNOR5D03G03067130.1">
    <property type="protein sequence ID" value="TraesNOR5D03G03067130.1"/>
    <property type="gene ID" value="TraesNOR5D03G03067130"/>
</dbReference>
<dbReference type="Gramene" id="TraesCLE_scaffold_106374_01G000100.1">
    <property type="protein sequence ID" value="TraesCLE_scaffold_106374_01G000100.1"/>
    <property type="gene ID" value="TraesCLE_scaffold_106374_01G000100"/>
</dbReference>
<dbReference type="Gramene" id="TraesRN5D0100088400.1">
    <property type="protein sequence ID" value="TraesRN5D0100088400.1"/>
    <property type="gene ID" value="TraesRN5D0100088400"/>
</dbReference>
<organism evidence="2">
    <name type="scientific">Triticum aestivum</name>
    <name type="common">Wheat</name>
    <dbReference type="NCBI Taxonomy" id="4565"/>
    <lineage>
        <taxon>Eukaryota</taxon>
        <taxon>Viridiplantae</taxon>
        <taxon>Streptophyta</taxon>
        <taxon>Embryophyta</taxon>
        <taxon>Tracheophyta</taxon>
        <taxon>Spermatophyta</taxon>
        <taxon>Magnoliopsida</taxon>
        <taxon>Liliopsida</taxon>
        <taxon>Poales</taxon>
        <taxon>Poaceae</taxon>
        <taxon>BOP clade</taxon>
        <taxon>Pooideae</taxon>
        <taxon>Triticodae</taxon>
        <taxon>Triticeae</taxon>
        <taxon>Triticinae</taxon>
        <taxon>Triticum</taxon>
    </lineage>
</organism>
<dbReference type="RefSeq" id="XP_044400784.1">
    <property type="nucleotide sequence ID" value="XM_044544849.1"/>
</dbReference>
<dbReference type="AlphaFoldDB" id="A0A3B6MIW1"/>
<dbReference type="Gramene" id="TraesARI5D03G02990960.1">
    <property type="protein sequence ID" value="TraesARI5D03G02990960.1"/>
    <property type="gene ID" value="TraesARI5D03G02990960"/>
</dbReference>
<dbReference type="Gramene" id="TraesJAG5D03G03037320.1">
    <property type="protein sequence ID" value="TraesJAG5D03G03037320.1"/>
    <property type="gene ID" value="TraesJAG5D03G03037320"/>
</dbReference>
<protein>
    <submittedName>
        <fullName evidence="2">Uncharacterized protein</fullName>
    </submittedName>
</protein>
<dbReference type="Gramene" id="TraesPARA_EIv1.0_1769560.1">
    <property type="protein sequence ID" value="TraesPARA_EIv1.0_1769560.1.CDS"/>
    <property type="gene ID" value="TraesPARA_EIv1.0_1769560"/>
</dbReference>